<accession>A0A7T2LMX1</accession>
<sequence length="110" mass="12894">MRKVLLSLVAVSTLAVAAPASAQHYSHRGSGIERQLDEIANRIERAEQRRAISRREAASLLRRADQIDRLHDRYARNGLDRREMAQLQRQIHDLRQDLRFERRDRDGRRG</sequence>
<feature type="coiled-coil region" evidence="1">
    <location>
        <begin position="29"/>
        <end position="104"/>
    </location>
</feature>
<evidence type="ECO:0000256" key="2">
    <source>
        <dbReference type="SAM" id="SignalP"/>
    </source>
</evidence>
<feature type="chain" id="PRO_5032395295" evidence="2">
    <location>
        <begin position="23"/>
        <end position="110"/>
    </location>
</feature>
<name>A0A7T2LMX1_9SPHN</name>
<gene>
    <name evidence="3" type="ORF">IC614_05275</name>
</gene>
<keyword evidence="2" id="KW-0732">Signal</keyword>
<dbReference type="RefSeq" id="WP_200972851.1">
    <property type="nucleotide sequence ID" value="NZ_CP065592.1"/>
</dbReference>
<organism evidence="3 4">
    <name type="scientific">Allosphingosinicella flava</name>
    <dbReference type="NCBI Taxonomy" id="2771430"/>
    <lineage>
        <taxon>Bacteria</taxon>
        <taxon>Pseudomonadati</taxon>
        <taxon>Pseudomonadota</taxon>
        <taxon>Alphaproteobacteria</taxon>
        <taxon>Sphingomonadales</taxon>
        <taxon>Sphingomonadaceae</taxon>
        <taxon>Allosphingosinicella</taxon>
    </lineage>
</organism>
<keyword evidence="1" id="KW-0175">Coiled coil</keyword>
<protein>
    <submittedName>
        <fullName evidence="3">Uncharacterized protein</fullName>
    </submittedName>
</protein>
<dbReference type="KEGG" id="sflv:IC614_05275"/>
<dbReference type="AlphaFoldDB" id="A0A7T2LMX1"/>
<reference evidence="3 4" key="1">
    <citation type="submission" date="2020-11" db="EMBL/GenBank/DDBJ databases">
        <title>Genome seq and assembly of Sphingosinicella sp.</title>
        <authorList>
            <person name="Chhetri G."/>
        </authorList>
    </citation>
    <scope>NUCLEOTIDE SEQUENCE [LARGE SCALE GENOMIC DNA]</scope>
    <source>
        <strain evidence="3 4">UDD2</strain>
    </source>
</reference>
<dbReference type="EMBL" id="CP065592">
    <property type="protein sequence ID" value="QPQ55991.1"/>
    <property type="molecule type" value="Genomic_DNA"/>
</dbReference>
<keyword evidence="4" id="KW-1185">Reference proteome</keyword>
<evidence type="ECO:0000256" key="1">
    <source>
        <dbReference type="SAM" id="Coils"/>
    </source>
</evidence>
<evidence type="ECO:0000313" key="4">
    <source>
        <dbReference type="Proteomes" id="UP000594873"/>
    </source>
</evidence>
<dbReference type="Proteomes" id="UP000594873">
    <property type="component" value="Chromosome"/>
</dbReference>
<proteinExistence type="predicted"/>
<feature type="signal peptide" evidence="2">
    <location>
        <begin position="1"/>
        <end position="22"/>
    </location>
</feature>
<evidence type="ECO:0000313" key="3">
    <source>
        <dbReference type="EMBL" id="QPQ55991.1"/>
    </source>
</evidence>